<sequence>MENAFDNLRLNFFNIAEQIGPLSPLTLDRNLFAQSLILLGEISKAPERTDCFCEDKLTAEEKSILYAYTYKAVIVFEVLIRRGEELEQFTNFSQSEQILIGIVFFRIVLFPTYSQSPNITNAVFLRMRTFSILIFVIDTEIAFKNAVKQKRAQLVERRGTPPEPDAYLESLLLPVQLDREFFLSEYSLTD</sequence>
<dbReference type="EnsemblMetazoa" id="PPA07408.1">
    <property type="protein sequence ID" value="PPA07408.1"/>
    <property type="gene ID" value="WBGene00096962"/>
</dbReference>
<reference evidence="1" key="2">
    <citation type="submission" date="2022-06" db="UniProtKB">
        <authorList>
            <consortium name="EnsemblMetazoa"/>
        </authorList>
    </citation>
    <scope>IDENTIFICATION</scope>
    <source>
        <strain evidence="1">PS312</strain>
    </source>
</reference>
<organism evidence="1 2">
    <name type="scientific">Pristionchus pacificus</name>
    <name type="common">Parasitic nematode worm</name>
    <dbReference type="NCBI Taxonomy" id="54126"/>
    <lineage>
        <taxon>Eukaryota</taxon>
        <taxon>Metazoa</taxon>
        <taxon>Ecdysozoa</taxon>
        <taxon>Nematoda</taxon>
        <taxon>Chromadorea</taxon>
        <taxon>Rhabditida</taxon>
        <taxon>Rhabditina</taxon>
        <taxon>Diplogasteromorpha</taxon>
        <taxon>Diplogasteroidea</taxon>
        <taxon>Neodiplogasteridae</taxon>
        <taxon>Pristionchus</taxon>
    </lineage>
</organism>
<name>A0A2A6B8D8_PRIPA</name>
<accession>A0A2A6B8D8</accession>
<evidence type="ECO:0000313" key="1">
    <source>
        <dbReference type="EnsemblMetazoa" id="PPA07408.1"/>
    </source>
</evidence>
<dbReference type="AlphaFoldDB" id="A0A2A6B8D8"/>
<evidence type="ECO:0000313" key="2">
    <source>
        <dbReference type="Proteomes" id="UP000005239"/>
    </source>
</evidence>
<reference evidence="2" key="1">
    <citation type="journal article" date="2008" name="Nat. Genet.">
        <title>The Pristionchus pacificus genome provides a unique perspective on nematode lifestyle and parasitism.</title>
        <authorList>
            <person name="Dieterich C."/>
            <person name="Clifton S.W."/>
            <person name="Schuster L.N."/>
            <person name="Chinwalla A."/>
            <person name="Delehaunty K."/>
            <person name="Dinkelacker I."/>
            <person name="Fulton L."/>
            <person name="Fulton R."/>
            <person name="Godfrey J."/>
            <person name="Minx P."/>
            <person name="Mitreva M."/>
            <person name="Roeseler W."/>
            <person name="Tian H."/>
            <person name="Witte H."/>
            <person name="Yang S.P."/>
            <person name="Wilson R.K."/>
            <person name="Sommer R.J."/>
        </authorList>
    </citation>
    <scope>NUCLEOTIDE SEQUENCE [LARGE SCALE GENOMIC DNA]</scope>
    <source>
        <strain evidence="2">PS312</strain>
    </source>
</reference>
<protein>
    <submittedName>
        <fullName evidence="1">Uncharacterized protein</fullName>
    </submittedName>
</protein>
<gene>
    <name evidence="1" type="primary">WBGene00096962</name>
</gene>
<dbReference type="Proteomes" id="UP000005239">
    <property type="component" value="Unassembled WGS sequence"/>
</dbReference>
<accession>A0A8R1U7B2</accession>
<proteinExistence type="predicted"/>
<keyword evidence="2" id="KW-1185">Reference proteome</keyword>